<dbReference type="PRINTS" id="PR00625">
    <property type="entry name" value="JDOMAIN"/>
</dbReference>
<dbReference type="KEGG" id="pfer:IRI77_11565"/>
<dbReference type="PROSITE" id="PS50076">
    <property type="entry name" value="DNAJ_2"/>
    <property type="match status" value="1"/>
</dbReference>
<evidence type="ECO:0000259" key="2">
    <source>
        <dbReference type="PROSITE" id="PS50076"/>
    </source>
</evidence>
<dbReference type="InterPro" id="IPR036869">
    <property type="entry name" value="J_dom_sf"/>
</dbReference>
<evidence type="ECO:0000256" key="1">
    <source>
        <dbReference type="ARBA" id="ARBA00023186"/>
    </source>
</evidence>
<dbReference type="Pfam" id="PF00226">
    <property type="entry name" value="DnaJ"/>
    <property type="match status" value="1"/>
</dbReference>
<dbReference type="EMBL" id="CP063849">
    <property type="protein sequence ID" value="QOY90553.1"/>
    <property type="molecule type" value="Genomic_DNA"/>
</dbReference>
<gene>
    <name evidence="3" type="ORF">IRI77_11565</name>
</gene>
<evidence type="ECO:0000313" key="3">
    <source>
        <dbReference type="EMBL" id="QOY90553.1"/>
    </source>
</evidence>
<dbReference type="PANTHER" id="PTHR44145">
    <property type="entry name" value="DNAJ HOMOLOG SUBFAMILY A MEMBER 3, MITOCHONDRIAL"/>
    <property type="match status" value="1"/>
</dbReference>
<dbReference type="SUPFAM" id="SSF46565">
    <property type="entry name" value="Chaperone J-domain"/>
    <property type="match status" value="1"/>
</dbReference>
<dbReference type="PROSITE" id="PS00636">
    <property type="entry name" value="DNAJ_1"/>
    <property type="match status" value="1"/>
</dbReference>
<dbReference type="InterPro" id="IPR018253">
    <property type="entry name" value="DnaJ_domain_CS"/>
</dbReference>
<dbReference type="SMART" id="SM00271">
    <property type="entry name" value="DnaJ"/>
    <property type="match status" value="1"/>
</dbReference>
<dbReference type="CDD" id="cd06257">
    <property type="entry name" value="DnaJ"/>
    <property type="match status" value="1"/>
</dbReference>
<proteinExistence type="predicted"/>
<keyword evidence="1" id="KW-0143">Chaperone</keyword>
<dbReference type="PANTHER" id="PTHR44145:SF3">
    <property type="entry name" value="DNAJ HOMOLOG SUBFAMILY A MEMBER 3, MITOCHONDRIAL"/>
    <property type="match status" value="1"/>
</dbReference>
<organism evidence="3 4">
    <name type="scientific">Paludibaculum fermentans</name>
    <dbReference type="NCBI Taxonomy" id="1473598"/>
    <lineage>
        <taxon>Bacteria</taxon>
        <taxon>Pseudomonadati</taxon>
        <taxon>Acidobacteriota</taxon>
        <taxon>Terriglobia</taxon>
        <taxon>Bryobacterales</taxon>
        <taxon>Bryobacteraceae</taxon>
        <taxon>Paludibaculum</taxon>
    </lineage>
</organism>
<dbReference type="AlphaFoldDB" id="A0A7S7NVM4"/>
<dbReference type="Gene3D" id="1.10.287.110">
    <property type="entry name" value="DnaJ domain"/>
    <property type="match status" value="1"/>
</dbReference>
<evidence type="ECO:0000313" key="4">
    <source>
        <dbReference type="Proteomes" id="UP000593892"/>
    </source>
</evidence>
<reference evidence="3 4" key="1">
    <citation type="submission" date="2020-10" db="EMBL/GenBank/DDBJ databases">
        <title>Complete genome sequence of Paludibaculum fermentans P105T, a facultatively anaerobic acidobacterium capable of dissimilatory Fe(III) reduction.</title>
        <authorList>
            <person name="Dedysh S.N."/>
            <person name="Beletsky A.V."/>
            <person name="Kulichevskaya I.S."/>
            <person name="Mardanov A.V."/>
            <person name="Ravin N.V."/>
        </authorList>
    </citation>
    <scope>NUCLEOTIDE SEQUENCE [LARGE SCALE GENOMIC DNA]</scope>
    <source>
        <strain evidence="3 4">P105</strain>
    </source>
</reference>
<dbReference type="InterPro" id="IPR051938">
    <property type="entry name" value="Apopto_cytoskel_mod"/>
</dbReference>
<protein>
    <submittedName>
        <fullName evidence="3">DnaJ domain-containing protein</fullName>
    </submittedName>
</protein>
<dbReference type="InterPro" id="IPR001623">
    <property type="entry name" value="DnaJ_domain"/>
</dbReference>
<keyword evidence="4" id="KW-1185">Reference proteome</keyword>
<sequence length="188" mass="21700">MSTPTPTRFQDHYLVLGVQRKSTAEEVFQSYSKLAAKYHPSNRETRDQEKFNAVTSAYEVLSDPVRRKEFEASLPQGQVLDNPEFNSDDFFRAILGENARRMAILCLLYDRRRLRPAVPGVSVREIERTAAITTDEMFFCIWYLKQRNLIISDDKSNIQITVDGMDYLETHTPTPETILPLLHLSKKA</sequence>
<name>A0A7S7NVM4_PALFE</name>
<dbReference type="RefSeq" id="WP_194452215.1">
    <property type="nucleotide sequence ID" value="NZ_CP063849.1"/>
</dbReference>
<accession>A0A7S7NVM4</accession>
<feature type="domain" description="J" evidence="2">
    <location>
        <begin position="11"/>
        <end position="74"/>
    </location>
</feature>
<dbReference type="Proteomes" id="UP000593892">
    <property type="component" value="Chromosome"/>
</dbReference>